<gene>
    <name evidence="1" type="ORF">SD37_06690</name>
</gene>
<organism evidence="1 2">
    <name type="scientific">Amycolatopsis orientalis</name>
    <name type="common">Nocardia orientalis</name>
    <dbReference type="NCBI Taxonomy" id="31958"/>
    <lineage>
        <taxon>Bacteria</taxon>
        <taxon>Bacillati</taxon>
        <taxon>Actinomycetota</taxon>
        <taxon>Actinomycetes</taxon>
        <taxon>Pseudonocardiales</taxon>
        <taxon>Pseudonocardiaceae</taxon>
        <taxon>Amycolatopsis</taxon>
    </lineage>
</organism>
<proteinExistence type="predicted"/>
<dbReference type="Gene3D" id="2.50.20.20">
    <property type="match status" value="1"/>
</dbReference>
<name>A0A193BT33_AMYOR</name>
<dbReference type="RefSeq" id="WP_044852308.1">
    <property type="nucleotide sequence ID" value="NZ_CP016174.1"/>
</dbReference>
<dbReference type="PROSITE" id="PS51257">
    <property type="entry name" value="PROKAR_LIPOPROTEIN"/>
    <property type="match status" value="1"/>
</dbReference>
<dbReference type="EMBL" id="CP016174">
    <property type="protein sequence ID" value="ANN15372.1"/>
    <property type="molecule type" value="Genomic_DNA"/>
</dbReference>
<reference evidence="1 2" key="1">
    <citation type="journal article" date="2015" name="Genome Announc.">
        <title>Draft Genome Sequence of Norvancomycin-Producing Strain Amycolatopsis orientalis CPCC200066.</title>
        <authorList>
            <person name="Lei X."/>
            <person name="Yuan F."/>
            <person name="Shi Y."/>
            <person name="Li X."/>
            <person name="Wang L."/>
            <person name="Hong B."/>
        </authorList>
    </citation>
    <scope>NUCLEOTIDE SEQUENCE [LARGE SCALE GENOMIC DNA]</scope>
    <source>
        <strain evidence="1 2">B-37</strain>
    </source>
</reference>
<dbReference type="KEGG" id="aori:SD37_06690"/>
<dbReference type="STRING" id="31958.SD37_06690"/>
<evidence type="ECO:0000313" key="1">
    <source>
        <dbReference type="EMBL" id="ANN15372.1"/>
    </source>
</evidence>
<evidence type="ECO:0000313" key="2">
    <source>
        <dbReference type="Proteomes" id="UP000093695"/>
    </source>
</evidence>
<evidence type="ECO:0008006" key="3">
    <source>
        <dbReference type="Google" id="ProtNLM"/>
    </source>
</evidence>
<sequence length="227" mass="23668">MRATGFAAVCTALLLLGGCSSDQEPAAPPAAADAAQLASAAGAGTQKARSSKIALETTAEDGRKVVVTSSGLYEGPNSKFSMVAEVAGEKRDLIFADGVLYYHLSDAQVQELKTGKEWVKITAGGKDAISAANGELMTQVVETMDPTRTIDRISKSGKVVKSDQADVNGTVTTHYALDLGGAPAEMWLDGEQRPVQVKLGKATVKYDSWASDVVIIAPPPEAIADSR</sequence>
<protein>
    <recommendedName>
        <fullName evidence="3">Lipoprotein</fullName>
    </recommendedName>
</protein>
<dbReference type="Proteomes" id="UP000093695">
    <property type="component" value="Chromosome"/>
</dbReference>
<dbReference type="AlphaFoldDB" id="A0A193BT33"/>
<accession>A0A193BT33</accession>
<keyword evidence="2" id="KW-1185">Reference proteome</keyword>